<dbReference type="NCBIfam" id="TIGR00057">
    <property type="entry name" value="L-threonylcarbamoyladenylate synthase"/>
    <property type="match status" value="1"/>
</dbReference>
<dbReference type="InterPro" id="IPR017945">
    <property type="entry name" value="DHBP_synth_RibB-like_a/b_dom"/>
</dbReference>
<evidence type="ECO:0000256" key="2">
    <source>
        <dbReference type="ARBA" id="ARBA00007663"/>
    </source>
</evidence>
<dbReference type="PANTHER" id="PTHR17490">
    <property type="entry name" value="SUA5"/>
    <property type="match status" value="1"/>
</dbReference>
<dbReference type="GO" id="GO:0006450">
    <property type="term" value="P:regulation of translational fidelity"/>
    <property type="evidence" value="ECO:0007669"/>
    <property type="project" value="TreeGrafter"/>
</dbReference>
<proteinExistence type="inferred from homology"/>
<comment type="catalytic activity">
    <reaction evidence="11">
        <text>L-threonine + hydrogencarbonate + ATP = L-threonylcarbamoyladenylate + diphosphate + H2O</text>
        <dbReference type="Rhea" id="RHEA:36407"/>
        <dbReference type="ChEBI" id="CHEBI:15377"/>
        <dbReference type="ChEBI" id="CHEBI:17544"/>
        <dbReference type="ChEBI" id="CHEBI:30616"/>
        <dbReference type="ChEBI" id="CHEBI:33019"/>
        <dbReference type="ChEBI" id="CHEBI:57926"/>
        <dbReference type="ChEBI" id="CHEBI:73682"/>
        <dbReference type="EC" id="2.7.7.87"/>
    </reaction>
</comment>
<dbReference type="STRING" id="679192.HMPREF9013_1438"/>
<dbReference type="PROSITE" id="PS51163">
    <property type="entry name" value="YRDC"/>
    <property type="match status" value="1"/>
</dbReference>
<evidence type="ECO:0000256" key="3">
    <source>
        <dbReference type="ARBA" id="ARBA00012584"/>
    </source>
</evidence>
<dbReference type="Proteomes" id="UP000005017">
    <property type="component" value="Unassembled WGS sequence"/>
</dbReference>
<evidence type="ECO:0000256" key="10">
    <source>
        <dbReference type="ARBA" id="ARBA00029774"/>
    </source>
</evidence>
<keyword evidence="7" id="KW-0548">Nucleotidyltransferase</keyword>
<dbReference type="GO" id="GO:0061710">
    <property type="term" value="F:L-threonylcarbamoyladenylate synthase"/>
    <property type="evidence" value="ECO:0007669"/>
    <property type="project" value="UniProtKB-EC"/>
</dbReference>
<keyword evidence="5" id="KW-0808">Transferase</keyword>
<dbReference type="Gene3D" id="3.90.870.10">
    <property type="entry name" value="DHBP synthase"/>
    <property type="match status" value="1"/>
</dbReference>
<dbReference type="InterPro" id="IPR050156">
    <property type="entry name" value="TC-AMP_synthase_SUA5"/>
</dbReference>
<dbReference type="AlphaFoldDB" id="D2MLT4"/>
<feature type="domain" description="YrdC-like" evidence="12">
    <location>
        <begin position="6"/>
        <end position="185"/>
    </location>
</feature>
<dbReference type="eggNOG" id="COG0009">
    <property type="taxonomic scope" value="Bacteria"/>
</dbReference>
<evidence type="ECO:0000256" key="6">
    <source>
        <dbReference type="ARBA" id="ARBA00022694"/>
    </source>
</evidence>
<comment type="similarity">
    <text evidence="2">Belongs to the SUA5 family.</text>
</comment>
<dbReference type="EC" id="2.7.7.87" evidence="3"/>
<dbReference type="Pfam" id="PF01300">
    <property type="entry name" value="Sua5_yciO_yrdC"/>
    <property type="match status" value="1"/>
</dbReference>
<keyword evidence="9" id="KW-0067">ATP-binding</keyword>
<comment type="subcellular location">
    <subcellularLocation>
        <location evidence="1">Cytoplasm</location>
    </subcellularLocation>
</comment>
<dbReference type="RefSeq" id="WP_006626355.1">
    <property type="nucleotide sequence ID" value="NZ_ADFR01000001.1"/>
</dbReference>
<dbReference type="OrthoDB" id="9814580at2"/>
<protein>
    <recommendedName>
        <fullName evidence="10">L-threonylcarbamoyladenylate synthase</fullName>
        <ecNumber evidence="3">2.7.7.87</ecNumber>
    </recommendedName>
    <alternativeName>
        <fullName evidence="10">L-threonylcarbamoyladenylate synthase</fullName>
    </alternativeName>
</protein>
<keyword evidence="14" id="KW-1185">Reference proteome</keyword>
<dbReference type="GO" id="GO:0005524">
    <property type="term" value="F:ATP binding"/>
    <property type="evidence" value="ECO:0007669"/>
    <property type="project" value="UniProtKB-KW"/>
</dbReference>
<evidence type="ECO:0000256" key="5">
    <source>
        <dbReference type="ARBA" id="ARBA00022679"/>
    </source>
</evidence>
<evidence type="ECO:0000313" key="14">
    <source>
        <dbReference type="Proteomes" id="UP000005017"/>
    </source>
</evidence>
<evidence type="ECO:0000256" key="11">
    <source>
        <dbReference type="ARBA" id="ARBA00048366"/>
    </source>
</evidence>
<comment type="caution">
    <text evidence="13">The sequence shown here is derived from an EMBL/GenBank/DDBJ whole genome shotgun (WGS) entry which is preliminary data.</text>
</comment>
<gene>
    <name evidence="13" type="ORF">HMPREF9013_1438</name>
</gene>
<dbReference type="GO" id="GO:0005737">
    <property type="term" value="C:cytoplasm"/>
    <property type="evidence" value="ECO:0007669"/>
    <property type="project" value="UniProtKB-SubCell"/>
</dbReference>
<evidence type="ECO:0000256" key="9">
    <source>
        <dbReference type="ARBA" id="ARBA00022840"/>
    </source>
</evidence>
<dbReference type="GO" id="GO:0003725">
    <property type="term" value="F:double-stranded RNA binding"/>
    <property type="evidence" value="ECO:0007669"/>
    <property type="project" value="InterPro"/>
</dbReference>
<evidence type="ECO:0000256" key="7">
    <source>
        <dbReference type="ARBA" id="ARBA00022695"/>
    </source>
</evidence>
<keyword evidence="8" id="KW-0547">Nucleotide-binding</keyword>
<dbReference type="InterPro" id="IPR006070">
    <property type="entry name" value="Sua5-like_dom"/>
</dbReference>
<keyword evidence="6" id="KW-0819">tRNA processing</keyword>
<dbReference type="GO" id="GO:0008033">
    <property type="term" value="P:tRNA processing"/>
    <property type="evidence" value="ECO:0007669"/>
    <property type="project" value="UniProtKB-KW"/>
</dbReference>
<evidence type="ECO:0000256" key="4">
    <source>
        <dbReference type="ARBA" id="ARBA00022490"/>
    </source>
</evidence>
<organism evidence="13 14">
    <name type="scientific">Bulleidia extructa W1219</name>
    <dbReference type="NCBI Taxonomy" id="679192"/>
    <lineage>
        <taxon>Bacteria</taxon>
        <taxon>Bacillati</taxon>
        <taxon>Bacillota</taxon>
        <taxon>Erysipelotrichia</taxon>
        <taxon>Erysipelotrichales</taxon>
        <taxon>Erysipelotrichaceae</taxon>
        <taxon>Bulleidia</taxon>
    </lineage>
</organism>
<evidence type="ECO:0000256" key="8">
    <source>
        <dbReference type="ARBA" id="ARBA00022741"/>
    </source>
</evidence>
<dbReference type="EMBL" id="ADFR01000001">
    <property type="protein sequence ID" value="EFC06493.1"/>
    <property type="molecule type" value="Genomic_DNA"/>
</dbReference>
<dbReference type="PANTHER" id="PTHR17490:SF16">
    <property type="entry name" value="THREONYLCARBAMOYL-AMP SYNTHASE"/>
    <property type="match status" value="1"/>
</dbReference>
<keyword evidence="4" id="KW-0963">Cytoplasm</keyword>
<sequence length="200" mass="21894">MLICQNSEINVLVDLLRKDEVVAVPTDTVFGVCARYDHIQAQENLRDLKKRPETKAFPIMCADMEQVLQICEMCEEEKRVMNQFMPGPLTMILKKKKGVPSFVNGGKDTIAIRLATSPILAEMIGKLGVPVYMTSANVSGEPAALTVEDVPGVKAALAGKVEFAQASTIVFYGEAGWKVLRQGPILLQQIQEATSKGKKD</sequence>
<evidence type="ECO:0000256" key="1">
    <source>
        <dbReference type="ARBA" id="ARBA00004496"/>
    </source>
</evidence>
<dbReference type="GO" id="GO:0000049">
    <property type="term" value="F:tRNA binding"/>
    <property type="evidence" value="ECO:0007669"/>
    <property type="project" value="TreeGrafter"/>
</dbReference>
<evidence type="ECO:0000313" key="13">
    <source>
        <dbReference type="EMBL" id="EFC06493.1"/>
    </source>
</evidence>
<name>D2MLT4_9FIRM</name>
<reference evidence="14" key="1">
    <citation type="submission" date="2009-12" db="EMBL/GenBank/DDBJ databases">
        <title>Sequence of Clostridiales genomosp. BVAB3 str. UPII9-5.</title>
        <authorList>
            <person name="Madupu R."/>
            <person name="Durkin A.S."/>
            <person name="Torralba M."/>
            <person name="Methe B."/>
            <person name="Sutton G.G."/>
            <person name="Strausberg R.L."/>
            <person name="Nelson K.E."/>
        </authorList>
    </citation>
    <scope>NUCLEOTIDE SEQUENCE [LARGE SCALE GENOMIC DNA]</scope>
    <source>
        <strain evidence="14">W1219</strain>
    </source>
</reference>
<accession>D2MLT4</accession>
<dbReference type="SUPFAM" id="SSF55821">
    <property type="entry name" value="YrdC/RibB"/>
    <property type="match status" value="1"/>
</dbReference>
<evidence type="ECO:0000259" key="12">
    <source>
        <dbReference type="PROSITE" id="PS51163"/>
    </source>
</evidence>